<dbReference type="InterPro" id="IPR052412">
    <property type="entry name" value="CC-Dev_Transcription_Reg"/>
</dbReference>
<feature type="compositionally biased region" description="Polar residues" evidence="7">
    <location>
        <begin position="366"/>
        <end position="390"/>
    </location>
</feature>
<evidence type="ECO:0000313" key="9">
    <source>
        <dbReference type="EMBL" id="RUS79963.1"/>
    </source>
</evidence>
<evidence type="ECO:0000313" key="10">
    <source>
        <dbReference type="Proteomes" id="UP000271974"/>
    </source>
</evidence>
<feature type="compositionally biased region" description="Low complexity" evidence="7">
    <location>
        <begin position="1096"/>
        <end position="1106"/>
    </location>
</feature>
<sequence>MDTKRRGPGRDAAELPPSSTPSSESPREDDPASPGPNNPATDSSAAKIKNLSLARDYTRDSEGTLTPADLKVNDSPETVGQPAGKSGYHIPVLCHSQPASPTLVSAPSSPGAANDGAAGASGTVRRPMNAFLIFCKRHRATVRETNPELDNRSITRVLGDLWSKLGPEKATYTNLAKQNKEAFLKANPNFKWSGERVNTGAGRSTRKADPVSGSKRQEDVAPGSAVAQCRPEGTRVKPLDASLDLSPPASSDQSSAQATATTATTATAATARGGEGRAEPGQHHALLQLAEMCSSELVTASTAAANTTSSASSAQRGPVMGQGQVSGDPPPGANLGPLKKRARHWGKSEVSSVAGPQGAGGEQPDHTCTTHSETFTQRGFDSPDTKSSATLEAPGDTGYTNCREDGFQKPARETPTPAGSRYAAGTAGVSSVSQNSTPRSQELPTVYTHPSSDLHDVRLRNWSKEGDFNPLNLSLPRQEPGSDSELVSNAERVAEVPSELSRRPIEVQLPSTGRPAFGESYASVEWYKSANHRYRKVSSSATESVPSFSPPPPPHVTNEDGGLDLSGGAGGHWYQRVENGDQFKLCHPMESDGMDPKFFPSLSKSASAFTERIVSNSSGFSDSSPPTTTSIVARMMMQQPHKQDVLVRAGSDYFPLTGSGNAAAPAASSRPDTLSKLLAHAPPSSSTSSHEVSAQKQSSDFHQWRDPHSSALSLDRDDAVRSPSTLAFVARHPLPSSNHLVPSSKSSAYPAVSSLSLPGSGSRVDASPPTSSPSNPPAPQVYSRADVTTVTLDPRAAAQEAKSPQSCKVPAPTQAGGPYEGKLKKKWTQRMLVEEKMEEDRNRLLLQSAGGDAGEGSPVAGSISHTSSDSKSTARLAFVDSNSGSLLRHVSHAPEKAPARYGSPSLCSSSFSQPNFRLSSQRVHEAVASGDGAASPGTVYGVVSQGASSSSILSSCLMAKSPASSLLSSPRSFNASSHPKLMLQLSQGTAPSPGLHGDSTSVPAATFQPLTLASSSSSNTSDLTISATSSSGLFAPSPLLSSNPLLLPSSSSSSPLLVISSSVGRPSDTLKVDLGAGGWRSKSSPTLGEDVSANKSTTSSLSLPSSADAGMPRLTPLDSKSSLLAPSTESPSLAKLGKTSKSERGPGRKGPRKNSTKNESSAGGVKESPKHQPEKGNATRGKRKKKEAEPETGENANTDKPKAKRGRRNKTTKDVPTVTAGEATTKASQVFPVKGADSSLLDKMRILNPIAACGKKIVDHIVEQFVKSSDFGDSFSDNKDPHRTGSLFATSGEGLRSTANLDNIVVRTLAGADRFKLNEPISREVKPNVSHISGRFEDSYSWGKGKEEPKVKLEPALFGGHGDHLHNLKTEEGLFKPQPKLFKDGDLWKAGKVNEEKTCRAPKLFAGSEGLSMKAQDSKEKIFGGSRAWLAETDGRERHLFPACSLVERVVREVCV</sequence>
<accession>A0A433TEG5</accession>
<feature type="region of interest" description="Disordered" evidence="7">
    <location>
        <begin position="304"/>
        <end position="451"/>
    </location>
</feature>
<evidence type="ECO:0000256" key="1">
    <source>
        <dbReference type="ARBA" id="ARBA00022553"/>
    </source>
</evidence>
<feature type="region of interest" description="Disordered" evidence="7">
    <location>
        <begin position="101"/>
        <end position="121"/>
    </location>
</feature>
<dbReference type="PROSITE" id="PS50118">
    <property type="entry name" value="HMG_BOX_2"/>
    <property type="match status" value="1"/>
</dbReference>
<feature type="compositionally biased region" description="Polar residues" evidence="7">
    <location>
        <begin position="1118"/>
        <end position="1131"/>
    </location>
</feature>
<keyword evidence="5 6" id="KW-0539">Nucleus</keyword>
<comment type="caution">
    <text evidence="9">The sequence shown here is derived from an EMBL/GenBank/DDBJ whole genome shotgun (WGS) entry which is preliminary data.</text>
</comment>
<feature type="compositionally biased region" description="Basic and acidic residues" evidence="7">
    <location>
        <begin position="402"/>
        <end position="412"/>
    </location>
</feature>
<dbReference type="InterPro" id="IPR049523">
    <property type="entry name" value="BBX_HMG-box"/>
</dbReference>
<dbReference type="OrthoDB" id="2377365at2759"/>
<protein>
    <recommendedName>
        <fullName evidence="8">HMG box domain-containing protein</fullName>
    </recommendedName>
</protein>
<dbReference type="InterPro" id="IPR036910">
    <property type="entry name" value="HMG_box_dom_sf"/>
</dbReference>
<feature type="region of interest" description="Disordered" evidence="7">
    <location>
        <begin position="734"/>
        <end position="782"/>
    </location>
</feature>
<feature type="region of interest" description="Disordered" evidence="7">
    <location>
        <begin position="661"/>
        <end position="717"/>
    </location>
</feature>
<keyword evidence="4" id="KW-0804">Transcription</keyword>
<evidence type="ECO:0000256" key="6">
    <source>
        <dbReference type="PROSITE-ProRule" id="PRU00267"/>
    </source>
</evidence>
<feature type="compositionally biased region" description="Low complexity" evidence="7">
    <location>
        <begin position="239"/>
        <end position="271"/>
    </location>
</feature>
<dbReference type="CDD" id="cd21989">
    <property type="entry name" value="HMG-box_HBP2"/>
    <property type="match status" value="1"/>
</dbReference>
<feature type="region of interest" description="Disordered" evidence="7">
    <location>
        <begin position="848"/>
        <end position="873"/>
    </location>
</feature>
<evidence type="ECO:0000256" key="2">
    <source>
        <dbReference type="ARBA" id="ARBA00023015"/>
    </source>
</evidence>
<feature type="region of interest" description="Disordered" evidence="7">
    <location>
        <begin position="1"/>
        <end position="83"/>
    </location>
</feature>
<evidence type="ECO:0000259" key="8">
    <source>
        <dbReference type="PROSITE" id="PS50118"/>
    </source>
</evidence>
<keyword evidence="2" id="KW-0805">Transcription regulation</keyword>
<feature type="compositionally biased region" description="Low complexity" evidence="7">
    <location>
        <begin position="105"/>
        <end position="121"/>
    </location>
</feature>
<dbReference type="Pfam" id="PF00505">
    <property type="entry name" value="HMG_box"/>
    <property type="match status" value="1"/>
</dbReference>
<feature type="compositionally biased region" description="Pro residues" evidence="7">
    <location>
        <begin position="770"/>
        <end position="779"/>
    </location>
</feature>
<evidence type="ECO:0000256" key="4">
    <source>
        <dbReference type="ARBA" id="ARBA00023163"/>
    </source>
</evidence>
<keyword evidence="1" id="KW-0597">Phosphoprotein</keyword>
<feature type="compositionally biased region" description="Low complexity" evidence="7">
    <location>
        <begin position="677"/>
        <end position="690"/>
    </location>
</feature>
<dbReference type="SMART" id="SM00398">
    <property type="entry name" value="HMG"/>
    <property type="match status" value="1"/>
</dbReference>
<dbReference type="GO" id="GO:0000977">
    <property type="term" value="F:RNA polymerase II transcription regulatory region sequence-specific DNA binding"/>
    <property type="evidence" value="ECO:0007669"/>
    <property type="project" value="TreeGrafter"/>
</dbReference>
<dbReference type="EMBL" id="RQTK01000418">
    <property type="protein sequence ID" value="RUS79963.1"/>
    <property type="molecule type" value="Genomic_DNA"/>
</dbReference>
<feature type="compositionally biased region" description="Polar residues" evidence="7">
    <location>
        <begin position="691"/>
        <end position="701"/>
    </location>
</feature>
<gene>
    <name evidence="9" type="ORF">EGW08_012264</name>
</gene>
<dbReference type="STRING" id="188477.A0A433TEG5"/>
<evidence type="ECO:0000256" key="7">
    <source>
        <dbReference type="SAM" id="MobiDB-lite"/>
    </source>
</evidence>
<dbReference type="Proteomes" id="UP000271974">
    <property type="component" value="Unassembled WGS sequence"/>
</dbReference>
<dbReference type="SUPFAM" id="SSF47095">
    <property type="entry name" value="HMG-box"/>
    <property type="match status" value="1"/>
</dbReference>
<feature type="compositionally biased region" description="Polar residues" evidence="7">
    <location>
        <begin position="428"/>
        <end position="451"/>
    </location>
</feature>
<feature type="region of interest" description="Disordered" evidence="7">
    <location>
        <begin position="796"/>
        <end position="820"/>
    </location>
</feature>
<dbReference type="InterPro" id="IPR009071">
    <property type="entry name" value="HMG_box_dom"/>
</dbReference>
<feature type="compositionally biased region" description="Low complexity" evidence="7">
    <location>
        <begin position="862"/>
        <end position="871"/>
    </location>
</feature>
<proteinExistence type="predicted"/>
<feature type="compositionally biased region" description="Basic and acidic residues" evidence="7">
    <location>
        <begin position="702"/>
        <end position="717"/>
    </location>
</feature>
<feature type="region of interest" description="Disordered" evidence="7">
    <location>
        <begin position="1074"/>
        <end position="1221"/>
    </location>
</feature>
<keyword evidence="3 6" id="KW-0238">DNA-binding</keyword>
<feature type="DNA-binding region" description="HMG box" evidence="6">
    <location>
        <begin position="124"/>
        <end position="191"/>
    </location>
</feature>
<name>A0A433TEG5_ELYCH</name>
<organism evidence="9 10">
    <name type="scientific">Elysia chlorotica</name>
    <name type="common">Eastern emerald elysia</name>
    <name type="synonym">Sea slug</name>
    <dbReference type="NCBI Taxonomy" id="188477"/>
    <lineage>
        <taxon>Eukaryota</taxon>
        <taxon>Metazoa</taxon>
        <taxon>Spiralia</taxon>
        <taxon>Lophotrochozoa</taxon>
        <taxon>Mollusca</taxon>
        <taxon>Gastropoda</taxon>
        <taxon>Heterobranchia</taxon>
        <taxon>Euthyneura</taxon>
        <taxon>Panpulmonata</taxon>
        <taxon>Sacoglossa</taxon>
        <taxon>Placobranchoidea</taxon>
        <taxon>Plakobranchidae</taxon>
        <taxon>Elysia</taxon>
    </lineage>
</organism>
<dbReference type="GO" id="GO:0000981">
    <property type="term" value="F:DNA-binding transcription factor activity, RNA polymerase II-specific"/>
    <property type="evidence" value="ECO:0007669"/>
    <property type="project" value="TreeGrafter"/>
</dbReference>
<dbReference type="PANTHER" id="PTHR13059:SF10">
    <property type="entry name" value="HMG BOX TRANSCRIPTION FACTOR BBX"/>
    <property type="match status" value="1"/>
</dbReference>
<feature type="domain" description="HMG box" evidence="8">
    <location>
        <begin position="124"/>
        <end position="191"/>
    </location>
</feature>
<dbReference type="GO" id="GO:0005634">
    <property type="term" value="C:nucleus"/>
    <property type="evidence" value="ECO:0007669"/>
    <property type="project" value="UniProtKB-UniRule"/>
</dbReference>
<reference evidence="9 10" key="1">
    <citation type="submission" date="2019-01" db="EMBL/GenBank/DDBJ databases">
        <title>A draft genome assembly of the solar-powered sea slug Elysia chlorotica.</title>
        <authorList>
            <person name="Cai H."/>
            <person name="Li Q."/>
            <person name="Fang X."/>
            <person name="Li J."/>
            <person name="Curtis N.E."/>
            <person name="Altenburger A."/>
            <person name="Shibata T."/>
            <person name="Feng M."/>
            <person name="Maeda T."/>
            <person name="Schwartz J.A."/>
            <person name="Shigenobu S."/>
            <person name="Lundholm N."/>
            <person name="Nishiyama T."/>
            <person name="Yang H."/>
            <person name="Hasebe M."/>
            <person name="Li S."/>
            <person name="Pierce S.K."/>
            <person name="Wang J."/>
        </authorList>
    </citation>
    <scope>NUCLEOTIDE SEQUENCE [LARGE SCALE GENOMIC DNA]</scope>
    <source>
        <strain evidence="9">EC2010</strain>
        <tissue evidence="9">Whole organism of an adult</tissue>
    </source>
</reference>
<evidence type="ECO:0000256" key="3">
    <source>
        <dbReference type="ARBA" id="ARBA00023125"/>
    </source>
</evidence>
<dbReference type="PANTHER" id="PTHR13059">
    <property type="entry name" value="HMG-BOX TRANSCRIPTION FACTOR BBX"/>
    <property type="match status" value="1"/>
</dbReference>
<evidence type="ECO:0000256" key="5">
    <source>
        <dbReference type="ARBA" id="ARBA00023242"/>
    </source>
</evidence>
<dbReference type="Gene3D" id="1.10.30.10">
    <property type="entry name" value="High mobility group box domain"/>
    <property type="match status" value="1"/>
</dbReference>
<feature type="compositionally biased region" description="Low complexity" evidence="7">
    <location>
        <begin position="14"/>
        <end position="24"/>
    </location>
</feature>
<feature type="region of interest" description="Disordered" evidence="7">
    <location>
        <begin position="192"/>
        <end position="281"/>
    </location>
</feature>
<feature type="compositionally biased region" description="Low complexity" evidence="7">
    <location>
        <begin position="741"/>
        <end position="757"/>
    </location>
</feature>
<keyword evidence="10" id="KW-1185">Reference proteome</keyword>
<feature type="compositionally biased region" description="Basic and acidic residues" evidence="7">
    <location>
        <begin position="1"/>
        <end position="13"/>
    </location>
</feature>
<feature type="compositionally biased region" description="Low complexity" evidence="7">
    <location>
        <begin position="304"/>
        <end position="314"/>
    </location>
</feature>